<proteinExistence type="predicted"/>
<accession>A0A6G8Q3K8</accession>
<geneLocation type="plasmid" evidence="1 2">
    <name>unnamed1</name>
</geneLocation>
<evidence type="ECO:0000313" key="1">
    <source>
        <dbReference type="EMBL" id="QIN81084.1"/>
    </source>
</evidence>
<dbReference type="InterPro" id="IPR042099">
    <property type="entry name" value="ANL_N_sf"/>
</dbReference>
<reference evidence="1 2" key="1">
    <citation type="submission" date="2019-10" db="EMBL/GenBank/DDBJ databases">
        <title>Rubrobacter sp nov SCSIO 52915 isolated from a deep-sea sediment in the South China Sea.</title>
        <authorList>
            <person name="Chen R.W."/>
        </authorList>
    </citation>
    <scope>NUCLEOTIDE SEQUENCE [LARGE SCALE GENOMIC DNA]</scope>
    <source>
        <strain evidence="1 2">SCSIO 52915</strain>
        <plasmid evidence="1 2">unnamed1</plasmid>
    </source>
</reference>
<keyword evidence="1" id="KW-0436">Ligase</keyword>
<dbReference type="SUPFAM" id="SSF56801">
    <property type="entry name" value="Acetyl-CoA synthetase-like"/>
    <property type="match status" value="1"/>
</dbReference>
<dbReference type="EMBL" id="CP045122">
    <property type="protein sequence ID" value="QIN81084.1"/>
    <property type="molecule type" value="Genomic_DNA"/>
</dbReference>
<sequence length="461" mass="48674">MSVNLPRLLLDARKARRGGPAAIALRRRARLAEMVAFARECSPHYRELYRGLPERVEDVALLPVTSKGDLMARFDGWVSDPEATIEKARAFADDPGLVGERFLGKYLLATTSGTTGTRGIFLVDDRAVAVRNALLLSRGVGAWLGARDLAKILAGGGRTATVIATGGHFAGLAGASGTVRGGGRWRGDAVRVFPVHAPLPELVSGLNRFRPAVLAGYASAIALLAGEQEAGRLRIDPALVLLAAEGLAEGGQERIAGAFGAKVGNVYAATECLHIGHGCAHGWLHVNADWAVLEPVDAHRDPVSPGEYSHTVLLTNLANRVQPVLRYDLGDGVLMRPAPCPCGDPLPAIRVEGRAADVLTFPAGPAEGVGSVAVPPLAFGSLVDRTPGVELFQIVQTAPTRLSVRLLPAPGADPERVWRAVRAEVARLLSEHGLGHVAVERAEEPPEQSPGGKYRTIVPMT</sequence>
<name>A0A6G8Q3K8_9ACTN</name>
<organism evidence="1 2">
    <name type="scientific">Rubrobacter marinus</name>
    <dbReference type="NCBI Taxonomy" id="2653852"/>
    <lineage>
        <taxon>Bacteria</taxon>
        <taxon>Bacillati</taxon>
        <taxon>Actinomycetota</taxon>
        <taxon>Rubrobacteria</taxon>
        <taxon>Rubrobacterales</taxon>
        <taxon>Rubrobacteraceae</taxon>
        <taxon>Rubrobacter</taxon>
    </lineage>
</organism>
<evidence type="ECO:0000313" key="2">
    <source>
        <dbReference type="Proteomes" id="UP000502706"/>
    </source>
</evidence>
<dbReference type="RefSeq" id="WP_166398794.1">
    <property type="nucleotide sequence ID" value="NZ_CP045122.1"/>
</dbReference>
<dbReference type="KEGG" id="rmar:GBA65_21860"/>
<dbReference type="Proteomes" id="UP000502706">
    <property type="component" value="Plasmid unnamed1"/>
</dbReference>
<keyword evidence="1" id="KW-0614">Plasmid</keyword>
<dbReference type="GO" id="GO:0016874">
    <property type="term" value="F:ligase activity"/>
    <property type="evidence" value="ECO:0007669"/>
    <property type="project" value="UniProtKB-KW"/>
</dbReference>
<gene>
    <name evidence="1" type="ORF">GBA65_21860</name>
</gene>
<dbReference type="AlphaFoldDB" id="A0A6G8Q3K8"/>
<keyword evidence="2" id="KW-1185">Reference proteome</keyword>
<dbReference type="PANTHER" id="PTHR36932">
    <property type="entry name" value="CAPSULAR POLYSACCHARIDE BIOSYNTHESIS PROTEIN"/>
    <property type="match status" value="1"/>
</dbReference>
<dbReference type="PANTHER" id="PTHR36932:SF1">
    <property type="entry name" value="CAPSULAR POLYSACCHARIDE BIOSYNTHESIS PROTEIN"/>
    <property type="match status" value="1"/>
</dbReference>
<dbReference type="InterPro" id="IPR053158">
    <property type="entry name" value="CapK_Type1_Caps_Biosynth"/>
</dbReference>
<dbReference type="Gene3D" id="3.40.50.12780">
    <property type="entry name" value="N-terminal domain of ligase-like"/>
    <property type="match status" value="1"/>
</dbReference>
<protein>
    <submittedName>
        <fullName evidence="1">Phenylacetate--CoA ligase family protein</fullName>
    </submittedName>
</protein>